<keyword evidence="4" id="KW-1133">Transmembrane helix</keyword>
<keyword evidence="1" id="KW-0812">Transmembrane</keyword>
<dbReference type="Ensembl" id="ENSPLAT00000024120.1">
    <property type="protein sequence ID" value="ENSPLAP00000015463.1"/>
    <property type="gene ID" value="ENSPLAG00000019386.1"/>
</dbReference>
<evidence type="ECO:0000256" key="2">
    <source>
        <dbReference type="ARBA" id="ARBA00022729"/>
    </source>
</evidence>
<dbReference type="AlphaFoldDB" id="A0A3B3URJ5"/>
<dbReference type="GeneTree" id="ENSGT01150000286976"/>
<dbReference type="PANTHER" id="PTHR11890">
    <property type="entry name" value="INTERLEUKIN-1 RECEPTOR FAMILY MEMBER"/>
    <property type="match status" value="1"/>
</dbReference>
<evidence type="ECO:0000256" key="9">
    <source>
        <dbReference type="ARBA" id="ARBA00023319"/>
    </source>
</evidence>
<dbReference type="GO" id="GO:0045920">
    <property type="term" value="P:negative regulation of exocytosis"/>
    <property type="evidence" value="ECO:0007669"/>
    <property type="project" value="TreeGrafter"/>
</dbReference>
<dbReference type="InterPro" id="IPR015621">
    <property type="entry name" value="IL-1_rcpt_fam"/>
</dbReference>
<reference evidence="11" key="2">
    <citation type="submission" date="2025-09" db="UniProtKB">
        <authorList>
            <consortium name="Ensembl"/>
        </authorList>
    </citation>
    <scope>IDENTIFICATION</scope>
</reference>
<keyword evidence="7" id="KW-0675">Receptor</keyword>
<proteinExistence type="predicted"/>
<sequence>LKLKIKGTLFSPSLVVNLEAEMYCLYRIKEGTLNLSHAQSTGLSLMWYKSAVHGDFEEPISFDGARMSKEEDSIWFRPAELDDVGYYSCVLRYVFLLRIPKINSLSPPYNLCYNSKMRFFEKAELSKCKNITCPDIEDFIQPGVEPKIVWYKVRGILF</sequence>
<evidence type="ECO:0000256" key="5">
    <source>
        <dbReference type="ARBA" id="ARBA00023136"/>
    </source>
</evidence>
<evidence type="ECO:0000256" key="7">
    <source>
        <dbReference type="ARBA" id="ARBA00023170"/>
    </source>
</evidence>
<keyword evidence="5" id="KW-0472">Membrane</keyword>
<keyword evidence="12" id="KW-1185">Reference proteome</keyword>
<evidence type="ECO:0000313" key="11">
    <source>
        <dbReference type="Ensembl" id="ENSPLAP00000015463.1"/>
    </source>
</evidence>
<comment type="subcellular location">
    <subcellularLocation>
        <location evidence="10">Endomembrane system</location>
        <topology evidence="10">Single-pass type I membrane protein</topology>
    </subcellularLocation>
</comment>
<evidence type="ECO:0000256" key="10">
    <source>
        <dbReference type="ARBA" id="ARBA00046288"/>
    </source>
</evidence>
<keyword evidence="9" id="KW-0393">Immunoglobulin domain</keyword>
<evidence type="ECO:0000256" key="8">
    <source>
        <dbReference type="ARBA" id="ARBA00023180"/>
    </source>
</evidence>
<evidence type="ECO:0000256" key="1">
    <source>
        <dbReference type="ARBA" id="ARBA00022692"/>
    </source>
</evidence>
<dbReference type="Proteomes" id="UP000261500">
    <property type="component" value="Unplaced"/>
</dbReference>
<accession>A0A3B3URJ5</accession>
<keyword evidence="6" id="KW-1015">Disulfide bond</keyword>
<dbReference type="PANTHER" id="PTHR11890:SF22">
    <property type="entry name" value="INTERLEUKIN-1 RECEPTOR ACCESSORY PROTEIN-LIKE 1"/>
    <property type="match status" value="1"/>
</dbReference>
<organism evidence="11 12">
    <name type="scientific">Poecilia latipinna</name>
    <name type="common">sailfin molly</name>
    <dbReference type="NCBI Taxonomy" id="48699"/>
    <lineage>
        <taxon>Eukaryota</taxon>
        <taxon>Metazoa</taxon>
        <taxon>Chordata</taxon>
        <taxon>Craniata</taxon>
        <taxon>Vertebrata</taxon>
        <taxon>Euteleostomi</taxon>
        <taxon>Actinopterygii</taxon>
        <taxon>Neopterygii</taxon>
        <taxon>Teleostei</taxon>
        <taxon>Neoteleostei</taxon>
        <taxon>Acanthomorphata</taxon>
        <taxon>Ovalentaria</taxon>
        <taxon>Atherinomorphae</taxon>
        <taxon>Cyprinodontiformes</taxon>
        <taxon>Poeciliidae</taxon>
        <taxon>Poeciliinae</taxon>
        <taxon>Poecilia</taxon>
    </lineage>
</organism>
<keyword evidence="2" id="KW-0732">Signal</keyword>
<keyword evidence="3" id="KW-0677">Repeat</keyword>
<protein>
    <submittedName>
        <fullName evidence="11">Uncharacterized protein</fullName>
    </submittedName>
</protein>
<evidence type="ECO:0000313" key="12">
    <source>
        <dbReference type="Proteomes" id="UP000261500"/>
    </source>
</evidence>
<dbReference type="InterPro" id="IPR013783">
    <property type="entry name" value="Ig-like_fold"/>
</dbReference>
<name>A0A3B3URJ5_9TELE</name>
<keyword evidence="8" id="KW-0325">Glycoprotein</keyword>
<reference evidence="11" key="1">
    <citation type="submission" date="2025-08" db="UniProtKB">
        <authorList>
            <consortium name="Ensembl"/>
        </authorList>
    </citation>
    <scope>IDENTIFICATION</scope>
</reference>
<dbReference type="STRING" id="48699.ENSPLAP00000015463"/>
<dbReference type="GO" id="GO:0012505">
    <property type="term" value="C:endomembrane system"/>
    <property type="evidence" value="ECO:0007669"/>
    <property type="project" value="UniProtKB-SubCell"/>
</dbReference>
<evidence type="ECO:0000256" key="6">
    <source>
        <dbReference type="ARBA" id="ARBA00023157"/>
    </source>
</evidence>
<dbReference type="Gene3D" id="2.60.40.10">
    <property type="entry name" value="Immunoglobulins"/>
    <property type="match status" value="2"/>
</dbReference>
<evidence type="ECO:0000256" key="4">
    <source>
        <dbReference type="ARBA" id="ARBA00022989"/>
    </source>
</evidence>
<evidence type="ECO:0000256" key="3">
    <source>
        <dbReference type="ARBA" id="ARBA00022737"/>
    </source>
</evidence>